<feature type="domain" description="Methyl-accepting transducer" evidence="4">
    <location>
        <begin position="78"/>
        <end position="282"/>
    </location>
</feature>
<protein>
    <recommendedName>
        <fullName evidence="4">Methyl-accepting transducer domain-containing protein</fullName>
    </recommendedName>
</protein>
<evidence type="ECO:0000259" key="4">
    <source>
        <dbReference type="PROSITE" id="PS50111"/>
    </source>
</evidence>
<keyword evidence="1 2" id="KW-0807">Transducer</keyword>
<dbReference type="PANTHER" id="PTHR32089:SF114">
    <property type="entry name" value="METHYL-ACCEPTING CHEMOTAXIS PROTEIN MCPB"/>
    <property type="match status" value="1"/>
</dbReference>
<gene>
    <name evidence="5" type="ORF">NEF87_003889</name>
</gene>
<keyword evidence="6" id="KW-1185">Reference proteome</keyword>
<dbReference type="EMBL" id="CP104013">
    <property type="protein sequence ID" value="UYP47604.1"/>
    <property type="molecule type" value="Genomic_DNA"/>
</dbReference>
<dbReference type="Proteomes" id="UP001208689">
    <property type="component" value="Chromosome"/>
</dbReference>
<organism evidence="5 6">
    <name type="scientific">Candidatus Lokiarchaeum ossiferum</name>
    <dbReference type="NCBI Taxonomy" id="2951803"/>
    <lineage>
        <taxon>Archaea</taxon>
        <taxon>Promethearchaeati</taxon>
        <taxon>Promethearchaeota</taxon>
        <taxon>Promethearchaeia</taxon>
        <taxon>Promethearchaeales</taxon>
        <taxon>Promethearchaeaceae</taxon>
        <taxon>Candidatus Lokiarchaeum</taxon>
    </lineage>
</organism>
<dbReference type="PROSITE" id="PS50111">
    <property type="entry name" value="CHEMOTAXIS_TRANSDUC_2"/>
    <property type="match status" value="1"/>
</dbReference>
<accession>A0ABY6HVR8</accession>
<keyword evidence="3" id="KW-0472">Membrane</keyword>
<dbReference type="Pfam" id="PF00015">
    <property type="entry name" value="MCPsignal"/>
    <property type="match status" value="1"/>
</dbReference>
<proteinExistence type="predicted"/>
<feature type="transmembrane region" description="Helical" evidence="3">
    <location>
        <begin position="18"/>
        <end position="35"/>
    </location>
</feature>
<feature type="transmembrane region" description="Helical" evidence="3">
    <location>
        <begin position="47"/>
        <end position="68"/>
    </location>
</feature>
<name>A0ABY6HVR8_9ARCH</name>
<dbReference type="SUPFAM" id="SSF58104">
    <property type="entry name" value="Methyl-accepting chemotaxis protein (MCP) signaling domain"/>
    <property type="match status" value="1"/>
</dbReference>
<evidence type="ECO:0000256" key="2">
    <source>
        <dbReference type="PROSITE-ProRule" id="PRU00284"/>
    </source>
</evidence>
<dbReference type="InterPro" id="IPR004089">
    <property type="entry name" value="MCPsignal_dom"/>
</dbReference>
<sequence>MNKTYKKLLENKDIPQSFWYFSIFFLTCSIGPLIYLKLTFSTIISNIQIWILLLVILIISSAFAIIALTKYRKNRILISSLMEHLVRNTEKITQSSENFASSHIAIMKGSTQQVEALNDILTNFDELTQGIQNIRKEVKNIDSISDIISRIADKTNILAINATIEASRAGEAGIGLKSVAEYVQKLADESQKQVSETERKLKEITEITSLQEKNTLEIDDSIRDLTIVASTFSSTSQQTNQAAQEILDLTASIKKSTNSLLTSLNLEESTPNEEIMTPSSLEHDGFDDDLKQLFLENDSGMTLKFDTTES</sequence>
<evidence type="ECO:0000313" key="6">
    <source>
        <dbReference type="Proteomes" id="UP001208689"/>
    </source>
</evidence>
<reference evidence="5" key="1">
    <citation type="submission" date="2022-09" db="EMBL/GenBank/DDBJ databases">
        <title>Actin cytoskeleton and complex cell architecture in an #Asgard archaeon.</title>
        <authorList>
            <person name="Ponce Toledo R.I."/>
            <person name="Schleper C."/>
            <person name="Rodrigues Oliveira T."/>
            <person name="Wollweber F."/>
            <person name="Xu J."/>
            <person name="Rittmann S."/>
            <person name="Klingl A."/>
            <person name="Pilhofer M."/>
        </authorList>
    </citation>
    <scope>NUCLEOTIDE SEQUENCE</scope>
    <source>
        <strain evidence="5">B-35</strain>
    </source>
</reference>
<dbReference type="SMART" id="SM00283">
    <property type="entry name" value="MA"/>
    <property type="match status" value="1"/>
</dbReference>
<evidence type="ECO:0000313" key="5">
    <source>
        <dbReference type="EMBL" id="UYP47604.1"/>
    </source>
</evidence>
<dbReference type="Gene3D" id="1.10.287.950">
    <property type="entry name" value="Methyl-accepting chemotaxis protein"/>
    <property type="match status" value="1"/>
</dbReference>
<dbReference type="PANTHER" id="PTHR32089">
    <property type="entry name" value="METHYL-ACCEPTING CHEMOTAXIS PROTEIN MCPB"/>
    <property type="match status" value="1"/>
</dbReference>
<evidence type="ECO:0000256" key="3">
    <source>
        <dbReference type="SAM" id="Phobius"/>
    </source>
</evidence>
<keyword evidence="3" id="KW-1133">Transmembrane helix</keyword>
<evidence type="ECO:0000256" key="1">
    <source>
        <dbReference type="ARBA" id="ARBA00023224"/>
    </source>
</evidence>
<keyword evidence="3" id="KW-0812">Transmembrane</keyword>